<gene>
    <name evidence="21" type="primary">ND5</name>
</gene>
<keyword evidence="14 21" id="KW-0496">Mitochondrion</keyword>
<evidence type="ECO:0000259" key="20">
    <source>
        <dbReference type="Pfam" id="PF06455"/>
    </source>
</evidence>
<keyword evidence="6" id="KW-0679">Respiratory chain</keyword>
<dbReference type="GO" id="GO:0042773">
    <property type="term" value="P:ATP synthesis coupled electron transport"/>
    <property type="evidence" value="ECO:0007669"/>
    <property type="project" value="InterPro"/>
</dbReference>
<evidence type="ECO:0000256" key="18">
    <source>
        <dbReference type="SAM" id="Phobius"/>
    </source>
</evidence>
<evidence type="ECO:0000256" key="11">
    <source>
        <dbReference type="ARBA" id="ARBA00022989"/>
    </source>
</evidence>
<dbReference type="PANTHER" id="PTHR42829">
    <property type="entry name" value="NADH-UBIQUINONE OXIDOREDUCTASE CHAIN 5"/>
    <property type="match status" value="1"/>
</dbReference>
<evidence type="ECO:0000313" key="21">
    <source>
        <dbReference type="EMBL" id="UGK73250.1"/>
    </source>
</evidence>
<dbReference type="InterPro" id="IPR003945">
    <property type="entry name" value="NU5C-like"/>
</dbReference>
<name>A0A8K1TF11_9HEMI</name>
<keyword evidence="12" id="KW-0520">NAD</keyword>
<dbReference type="GO" id="GO:0008137">
    <property type="term" value="F:NADH dehydrogenase (ubiquinone) activity"/>
    <property type="evidence" value="ECO:0007669"/>
    <property type="project" value="UniProtKB-EC"/>
</dbReference>
<feature type="transmembrane region" description="Helical" evidence="18">
    <location>
        <begin position="328"/>
        <end position="352"/>
    </location>
</feature>
<evidence type="ECO:0000256" key="5">
    <source>
        <dbReference type="ARBA" id="ARBA00022448"/>
    </source>
</evidence>
<keyword evidence="5" id="KW-0813">Transport</keyword>
<geneLocation type="mitochondrion" evidence="21"/>
<evidence type="ECO:0000256" key="12">
    <source>
        <dbReference type="ARBA" id="ARBA00023027"/>
    </source>
</evidence>
<dbReference type="InterPro" id="IPR010934">
    <property type="entry name" value="NADH_DH_su5_C"/>
</dbReference>
<dbReference type="EMBL" id="MG813482">
    <property type="protein sequence ID" value="UGK73250.1"/>
    <property type="molecule type" value="Genomic_DNA"/>
</dbReference>
<feature type="transmembrane region" description="Helical" evidence="18">
    <location>
        <begin position="214"/>
        <end position="234"/>
    </location>
</feature>
<organism evidence="21">
    <name type="scientific">Atkinsoniella heiyuana</name>
    <dbReference type="NCBI Taxonomy" id="700739"/>
    <lineage>
        <taxon>Eukaryota</taxon>
        <taxon>Metazoa</taxon>
        <taxon>Ecdysozoa</taxon>
        <taxon>Arthropoda</taxon>
        <taxon>Hexapoda</taxon>
        <taxon>Insecta</taxon>
        <taxon>Pterygota</taxon>
        <taxon>Neoptera</taxon>
        <taxon>Paraneoptera</taxon>
        <taxon>Hemiptera</taxon>
        <taxon>Auchenorrhyncha</taxon>
        <taxon>Membracoidea</taxon>
        <taxon>Cicadellidae</taxon>
        <taxon>Cicadellinae</taxon>
        <taxon>Cicadellini</taxon>
        <taxon>Atkinsoniella</taxon>
    </lineage>
</organism>
<keyword evidence="7 18" id="KW-0812">Transmembrane</keyword>
<feature type="transmembrane region" description="Helical" evidence="18">
    <location>
        <begin position="444"/>
        <end position="466"/>
    </location>
</feature>
<evidence type="ECO:0000256" key="4">
    <source>
        <dbReference type="ARBA" id="ARBA00021096"/>
    </source>
</evidence>
<accession>A0A8K1TF11</accession>
<feature type="transmembrane region" description="Helical" evidence="18">
    <location>
        <begin position="535"/>
        <end position="556"/>
    </location>
</feature>
<evidence type="ECO:0000256" key="16">
    <source>
        <dbReference type="ARBA" id="ARBA00031027"/>
    </source>
</evidence>
<feature type="transmembrane region" description="Helical" evidence="18">
    <location>
        <begin position="372"/>
        <end position="394"/>
    </location>
</feature>
<evidence type="ECO:0000256" key="6">
    <source>
        <dbReference type="ARBA" id="ARBA00022660"/>
    </source>
</evidence>
<comment type="function">
    <text evidence="1">Core subunit of the mitochondrial membrane respiratory chain NADH dehydrogenase (Complex I) that is believed to belong to the minimal assembly required for catalysis. Complex I functions in the transfer of electrons from NADH to the respiratory chain. The immediate electron acceptor for the enzyme is believed to be ubiquinone.</text>
</comment>
<dbReference type="Pfam" id="PF06455">
    <property type="entry name" value="NADH5_C"/>
    <property type="match status" value="1"/>
</dbReference>
<evidence type="ECO:0000256" key="13">
    <source>
        <dbReference type="ARBA" id="ARBA00023075"/>
    </source>
</evidence>
<keyword evidence="9" id="KW-1278">Translocase</keyword>
<comment type="subcellular location">
    <subcellularLocation>
        <location evidence="2">Mitochondrion inner membrane</location>
        <topology evidence="2">Multi-pass membrane protein</topology>
    </subcellularLocation>
</comment>
<evidence type="ECO:0000256" key="9">
    <source>
        <dbReference type="ARBA" id="ARBA00022967"/>
    </source>
</evidence>
<sequence length="558" mass="65684">MIKINFYFYWFLIMILISLISFMIGLMYIYMDYSLLLEFKIFSFNSVPIYYVIMFDWISLLFCSVVLLISSMVILYSINYIGIMSYSSNRFLFLVILFILSMMLMILSPNLISIMLGWDGLGLVSYCLVIYYSSVKSYLAGLITCLTNRLGDIGLLVSICWVMSYGSWHFMYYKGMYENYIFYLIVISCFTKSAQIPFSCWLPAAMAAPTPVSSLVHSSTLVTAGVYLLIRFYNMYNFNNYFFLFISMMTMIFSSMCASYEFDLKKIIALSTLSQLGLMMSSLFFGMMDLSFFHLLTHAMFKSLLFLCAGIFIFYMNDNQDIRMMGSVCIFLPFTTSCFNISSLTLCGIPFLSGFYSKDFLMENMSFMSLNFFVFFMFYFSLGLTACYSSRLFYYSMICNYKFMPFNFIHDGFSLMKISIYILTLFSIFTGGALMWMINFDLVFIILPLKIKFMCLLIVILGLWLGLELSNFNYFFNLKYYLFNSYMWFMFGYSFFMYKYIYKYSLINSYQVSSWGEYYGGYGLSFYLLKISNSIQYYSSSNLKMFLLSFFMWFIYMI</sequence>
<keyword evidence="13" id="KW-0830">Ubiquinone</keyword>
<feature type="transmembrane region" description="Helical" evidence="18">
    <location>
        <begin position="180"/>
        <end position="202"/>
    </location>
</feature>
<keyword evidence="8" id="KW-0999">Mitochondrion inner membrane</keyword>
<feature type="transmembrane region" description="Helical" evidence="18">
    <location>
        <begin position="478"/>
        <end position="498"/>
    </location>
</feature>
<evidence type="ECO:0000256" key="17">
    <source>
        <dbReference type="ARBA" id="ARBA00049551"/>
    </source>
</evidence>
<evidence type="ECO:0000256" key="2">
    <source>
        <dbReference type="ARBA" id="ARBA00004448"/>
    </source>
</evidence>
<feature type="transmembrane region" description="Helical" evidence="18">
    <location>
        <begin position="415"/>
        <end position="438"/>
    </location>
</feature>
<evidence type="ECO:0000256" key="3">
    <source>
        <dbReference type="ARBA" id="ARBA00012944"/>
    </source>
</evidence>
<dbReference type="GO" id="GO:0005743">
    <property type="term" value="C:mitochondrial inner membrane"/>
    <property type="evidence" value="ECO:0007669"/>
    <property type="project" value="UniProtKB-SubCell"/>
</dbReference>
<evidence type="ECO:0000256" key="8">
    <source>
        <dbReference type="ARBA" id="ARBA00022792"/>
    </source>
</evidence>
<feature type="transmembrane region" description="Helical" evidence="18">
    <location>
        <begin position="150"/>
        <end position="168"/>
    </location>
</feature>
<feature type="transmembrane region" description="Helical" evidence="18">
    <location>
        <begin position="7"/>
        <end position="29"/>
    </location>
</feature>
<feature type="transmembrane region" description="Helical" evidence="18">
    <location>
        <begin position="292"/>
        <end position="316"/>
    </location>
</feature>
<feature type="transmembrane region" description="Helical" evidence="18">
    <location>
        <begin position="267"/>
        <end position="286"/>
    </location>
</feature>
<dbReference type="PANTHER" id="PTHR42829:SF2">
    <property type="entry name" value="NADH-UBIQUINONE OXIDOREDUCTASE CHAIN 5"/>
    <property type="match status" value="1"/>
</dbReference>
<dbReference type="AlphaFoldDB" id="A0A8K1TF11"/>
<feature type="domain" description="NADH:quinone oxidoreductase/Mrp antiporter transmembrane" evidence="19">
    <location>
        <begin position="108"/>
        <end position="378"/>
    </location>
</feature>
<feature type="transmembrane region" description="Helical" evidence="18">
    <location>
        <begin position="91"/>
        <end position="117"/>
    </location>
</feature>
<reference evidence="21" key="1">
    <citation type="submission" date="2018-01" db="EMBL/GenBank/DDBJ databases">
        <authorList>
            <person name="Dai R.H."/>
            <person name="Wang J.J."/>
        </authorList>
    </citation>
    <scope>NUCLEOTIDE SEQUENCE</scope>
</reference>
<evidence type="ECO:0000256" key="10">
    <source>
        <dbReference type="ARBA" id="ARBA00022982"/>
    </source>
</evidence>
<feature type="domain" description="NADH dehydrogenase subunit 5 C-terminal" evidence="20">
    <location>
        <begin position="388"/>
        <end position="558"/>
    </location>
</feature>
<dbReference type="InterPro" id="IPR001750">
    <property type="entry name" value="ND/Mrp_TM"/>
</dbReference>
<protein>
    <recommendedName>
        <fullName evidence="4">NADH-ubiquinone oxidoreductase chain 5</fullName>
        <ecNumber evidence="3">7.1.1.2</ecNumber>
    </recommendedName>
    <alternativeName>
        <fullName evidence="16">NADH dehydrogenase subunit 5</fullName>
    </alternativeName>
</protein>
<feature type="transmembrane region" description="Helical" evidence="18">
    <location>
        <begin position="49"/>
        <end position="79"/>
    </location>
</feature>
<feature type="transmembrane region" description="Helical" evidence="18">
    <location>
        <begin position="240"/>
        <end position="260"/>
    </location>
</feature>
<dbReference type="Pfam" id="PF00361">
    <property type="entry name" value="Proton_antipo_M"/>
    <property type="match status" value="1"/>
</dbReference>
<dbReference type="GO" id="GO:0015990">
    <property type="term" value="P:electron transport coupled proton transport"/>
    <property type="evidence" value="ECO:0007669"/>
    <property type="project" value="TreeGrafter"/>
</dbReference>
<dbReference type="GO" id="GO:0003954">
    <property type="term" value="F:NADH dehydrogenase activity"/>
    <property type="evidence" value="ECO:0007669"/>
    <property type="project" value="TreeGrafter"/>
</dbReference>
<proteinExistence type="predicted"/>
<dbReference type="EC" id="7.1.1.2" evidence="3"/>
<comment type="catalytic activity">
    <reaction evidence="17">
        <text>a ubiquinone + NADH + 5 H(+)(in) = a ubiquinol + NAD(+) + 4 H(+)(out)</text>
        <dbReference type="Rhea" id="RHEA:29091"/>
        <dbReference type="Rhea" id="RHEA-COMP:9565"/>
        <dbReference type="Rhea" id="RHEA-COMP:9566"/>
        <dbReference type="ChEBI" id="CHEBI:15378"/>
        <dbReference type="ChEBI" id="CHEBI:16389"/>
        <dbReference type="ChEBI" id="CHEBI:17976"/>
        <dbReference type="ChEBI" id="CHEBI:57540"/>
        <dbReference type="ChEBI" id="CHEBI:57945"/>
        <dbReference type="EC" id="7.1.1.2"/>
    </reaction>
</comment>
<evidence type="ECO:0000256" key="1">
    <source>
        <dbReference type="ARBA" id="ARBA00003257"/>
    </source>
</evidence>
<keyword evidence="10" id="KW-0249">Electron transport</keyword>
<evidence type="ECO:0000256" key="14">
    <source>
        <dbReference type="ARBA" id="ARBA00023128"/>
    </source>
</evidence>
<keyword evidence="11 18" id="KW-1133">Transmembrane helix</keyword>
<evidence type="ECO:0000256" key="15">
    <source>
        <dbReference type="ARBA" id="ARBA00023136"/>
    </source>
</evidence>
<feature type="transmembrane region" description="Helical" evidence="18">
    <location>
        <begin position="123"/>
        <end position="143"/>
    </location>
</feature>
<evidence type="ECO:0000256" key="7">
    <source>
        <dbReference type="ARBA" id="ARBA00022692"/>
    </source>
</evidence>
<keyword evidence="15 18" id="KW-0472">Membrane</keyword>
<dbReference type="PRINTS" id="PR01434">
    <property type="entry name" value="NADHDHGNASE5"/>
</dbReference>
<evidence type="ECO:0000259" key="19">
    <source>
        <dbReference type="Pfam" id="PF00361"/>
    </source>
</evidence>